<protein>
    <recommendedName>
        <fullName evidence="3">Ras-GEF domain-containing protein</fullName>
    </recommendedName>
</protein>
<dbReference type="AlphaFoldDB" id="A0AAF0IIB4"/>
<evidence type="ECO:0000313" key="2">
    <source>
        <dbReference type="Proteomes" id="UP001219355"/>
    </source>
</evidence>
<proteinExistence type="predicted"/>
<dbReference type="Proteomes" id="UP001219355">
    <property type="component" value="Chromosome 2"/>
</dbReference>
<reference evidence="1" key="1">
    <citation type="submission" date="2023-03" db="EMBL/GenBank/DDBJ databases">
        <title>Emydomyces testavorans Genome Sequence.</title>
        <authorList>
            <person name="Hoyer L."/>
        </authorList>
    </citation>
    <scope>NUCLEOTIDE SEQUENCE</scope>
    <source>
        <strain evidence="1">16-2883</strain>
    </source>
</reference>
<keyword evidence="2" id="KW-1185">Reference proteome</keyword>
<gene>
    <name evidence="1" type="ORF">PRK78_002958</name>
</gene>
<evidence type="ECO:0000313" key="1">
    <source>
        <dbReference type="EMBL" id="WEW57491.1"/>
    </source>
</evidence>
<evidence type="ECO:0008006" key="3">
    <source>
        <dbReference type="Google" id="ProtNLM"/>
    </source>
</evidence>
<dbReference type="EMBL" id="CP120628">
    <property type="protein sequence ID" value="WEW57491.1"/>
    <property type="molecule type" value="Genomic_DNA"/>
</dbReference>
<sequence>MAHTQSNEDFAPVQNSSLLCFYDGSRQDQNILVPSTTSQRSGSIPSAFHEAGWAPIAGTQSFKSVTLFDTELTPPQFQVSYRWWEEEALPILWAFNIGDIKRILQFRLYDDDEFPRKVLQHRNTATLTEFVCSLLPAGRADLVDLAHHEKVDEVISLCQPNNIQSPWNWFPSYFNDVHPATIALQINVESVFQFKAVPFEDWVRYAIGYPTMSVVWLLEQHRELYNIVCAHLDRHPEVEYIYVEVEKHLRPCCPLAHCSVLQCLKDRGIANLDEKPDQHVANFLIEPIQALFKSPSRPFAKFLKKLSVLSIRFAREYHEAVEIDWTSPFEAGPPHLDELVELSPATTLARQLTYFDERKFAGFSVQNFEEDDAKLQVLVNNWHLLSISVADCCMALPEIPHYFKDCVKTLFNLRNYYSATAMLHGVQQAQDTPYILDPFSTNDPSIDPCFSLLDSTNNYATYRKFMEETPGLPFLHPHITEYYAQGQKAIAGLFPLSAL</sequence>
<dbReference type="InterPro" id="IPR023578">
    <property type="entry name" value="Ras_GEF_dom_sf"/>
</dbReference>
<dbReference type="SUPFAM" id="SSF48366">
    <property type="entry name" value="Ras GEF"/>
    <property type="match status" value="1"/>
</dbReference>
<name>A0AAF0IIB4_9EURO</name>
<organism evidence="1 2">
    <name type="scientific">Emydomyces testavorans</name>
    <dbReference type="NCBI Taxonomy" id="2070801"/>
    <lineage>
        <taxon>Eukaryota</taxon>
        <taxon>Fungi</taxon>
        <taxon>Dikarya</taxon>
        <taxon>Ascomycota</taxon>
        <taxon>Pezizomycotina</taxon>
        <taxon>Eurotiomycetes</taxon>
        <taxon>Eurotiomycetidae</taxon>
        <taxon>Onygenales</taxon>
        <taxon>Nannizziopsiaceae</taxon>
        <taxon>Emydomyces</taxon>
    </lineage>
</organism>
<accession>A0AAF0IIB4</accession>